<evidence type="ECO:0000256" key="8">
    <source>
        <dbReference type="SAM" id="MobiDB-lite"/>
    </source>
</evidence>
<dbReference type="NCBIfam" id="TIGR02887">
    <property type="entry name" value="spore_ger_x_C"/>
    <property type="match status" value="1"/>
</dbReference>
<feature type="region of interest" description="Disordered" evidence="8">
    <location>
        <begin position="202"/>
        <end position="235"/>
    </location>
</feature>
<keyword evidence="12" id="KW-1185">Reference proteome</keyword>
<dbReference type="Proteomes" id="UP000829401">
    <property type="component" value="Chromosome"/>
</dbReference>
<evidence type="ECO:0000259" key="10">
    <source>
        <dbReference type="Pfam" id="PF25198"/>
    </source>
</evidence>
<evidence type="ECO:0000256" key="2">
    <source>
        <dbReference type="ARBA" id="ARBA00007886"/>
    </source>
</evidence>
<evidence type="ECO:0000313" key="12">
    <source>
        <dbReference type="Proteomes" id="UP000829401"/>
    </source>
</evidence>
<dbReference type="EMBL" id="CP080467">
    <property type="protein sequence ID" value="UNO47253.1"/>
    <property type="molecule type" value="Genomic_DNA"/>
</dbReference>
<proteinExistence type="inferred from homology"/>
<sequence length="359" mass="39018">MRNLRKLLFIFMTIGLILPLSGCWDRKEVNELALVMAKAIDLTPDNRVLVSVHVAIPSRVGGAQTGMGGGSGGKSFFMISATGRSVSEADANVQKKLPRQLYLPHLRIILIGDRMAKTGMMDILDHFGRNPPNRLRTAILVAKDSDARSLLNTTYPLESLSGEAIRKLERQLTGSNTTLMDFMIQSASEGTDQMASAIDIKPAQESPGGDSSDTGGTDGSDSSSQGEESGDTEPAFSFDHCAVFRNLKLVGYLDPDDTMSLEWMLDRLKYTMLTMEVPKMGKTISVDLTQAHRRVRTQVQGNQVSVQYQLSGAAMLIENQTGLDADDPEVMKTFQTAVNAYVVHAGSRIVGANSLSRPC</sequence>
<dbReference type="GO" id="GO:0009847">
    <property type="term" value="P:spore germination"/>
    <property type="evidence" value="ECO:0007669"/>
    <property type="project" value="InterPro"/>
</dbReference>
<evidence type="ECO:0000313" key="11">
    <source>
        <dbReference type="EMBL" id="UNO47253.1"/>
    </source>
</evidence>
<dbReference type="RefSeq" id="WP_021298602.1">
    <property type="nucleotide sequence ID" value="NZ_AURB01000199.1"/>
</dbReference>
<keyword evidence="7" id="KW-0449">Lipoprotein</keyword>
<comment type="similarity">
    <text evidence="2">Belongs to the GerABKC lipoprotein family.</text>
</comment>
<dbReference type="Pfam" id="PF05504">
    <property type="entry name" value="Spore_GerAC"/>
    <property type="match status" value="1"/>
</dbReference>
<reference evidence="12" key="1">
    <citation type="journal article" date="2022" name="G3 (Bethesda)">
        <title>Unveiling the complete genome sequence of Alicyclobacillus acidoterrestris DSM 3922T, a taint-producing strain.</title>
        <authorList>
            <person name="Leonardo I.C."/>
            <person name="Barreto Crespo M.T."/>
            <person name="Gaspar F.B."/>
        </authorList>
    </citation>
    <scope>NUCLEOTIDE SEQUENCE [LARGE SCALE GENOMIC DNA]</scope>
    <source>
        <strain evidence="12">DSM 3922</strain>
    </source>
</reference>
<dbReference type="GO" id="GO:0016020">
    <property type="term" value="C:membrane"/>
    <property type="evidence" value="ECO:0007669"/>
    <property type="project" value="UniProtKB-SubCell"/>
</dbReference>
<keyword evidence="5" id="KW-0472">Membrane</keyword>
<keyword evidence="3" id="KW-0309">Germination</keyword>
<keyword evidence="6" id="KW-0564">Palmitate</keyword>
<dbReference type="PANTHER" id="PTHR35789">
    <property type="entry name" value="SPORE GERMINATION PROTEIN B3"/>
    <property type="match status" value="1"/>
</dbReference>
<dbReference type="KEGG" id="aaco:K1I37_10930"/>
<dbReference type="AlphaFoldDB" id="T0CNT9"/>
<protein>
    <submittedName>
        <fullName evidence="11">Ger(X)C family spore germination protein</fullName>
    </submittedName>
</protein>
<evidence type="ECO:0000256" key="1">
    <source>
        <dbReference type="ARBA" id="ARBA00004635"/>
    </source>
</evidence>
<evidence type="ECO:0000256" key="6">
    <source>
        <dbReference type="ARBA" id="ARBA00023139"/>
    </source>
</evidence>
<comment type="subcellular location">
    <subcellularLocation>
        <location evidence="1">Membrane</location>
        <topology evidence="1">Lipid-anchor</topology>
    </subcellularLocation>
</comment>
<accession>A0A9E6ZFR2</accession>
<dbReference type="OrthoDB" id="9816067at2"/>
<dbReference type="eggNOG" id="ENOG502Z9N7">
    <property type="taxonomic scope" value="Bacteria"/>
</dbReference>
<feature type="domain" description="Spore germination protein N-terminal" evidence="10">
    <location>
        <begin position="25"/>
        <end position="198"/>
    </location>
</feature>
<evidence type="ECO:0000259" key="9">
    <source>
        <dbReference type="Pfam" id="PF05504"/>
    </source>
</evidence>
<dbReference type="PANTHER" id="PTHR35789:SF1">
    <property type="entry name" value="SPORE GERMINATION PROTEIN B3"/>
    <property type="match status" value="1"/>
</dbReference>
<dbReference type="InterPro" id="IPR046953">
    <property type="entry name" value="Spore_GerAC-like_C"/>
</dbReference>
<evidence type="ECO:0000256" key="3">
    <source>
        <dbReference type="ARBA" id="ARBA00022544"/>
    </source>
</evidence>
<dbReference type="Pfam" id="PF25198">
    <property type="entry name" value="Spore_GerAC_N"/>
    <property type="match status" value="1"/>
</dbReference>
<name>T0CNT9_ALIAG</name>
<keyword evidence="4" id="KW-0732">Signal</keyword>
<feature type="compositionally biased region" description="Low complexity" evidence="8">
    <location>
        <begin position="208"/>
        <end position="227"/>
    </location>
</feature>
<feature type="domain" description="Spore germination GerAC-like C-terminal" evidence="9">
    <location>
        <begin position="242"/>
        <end position="342"/>
    </location>
</feature>
<dbReference type="InterPro" id="IPR038501">
    <property type="entry name" value="Spore_GerAC_C_sf"/>
</dbReference>
<organism evidence="11 12">
    <name type="scientific">Alicyclobacillus acidoterrestris (strain ATCC 49025 / DSM 3922 / CIP 106132 / NCIMB 13137 / GD3B)</name>
    <dbReference type="NCBI Taxonomy" id="1356854"/>
    <lineage>
        <taxon>Bacteria</taxon>
        <taxon>Bacillati</taxon>
        <taxon>Bacillota</taxon>
        <taxon>Bacilli</taxon>
        <taxon>Bacillales</taxon>
        <taxon>Alicyclobacillaceae</taxon>
        <taxon>Alicyclobacillus</taxon>
    </lineage>
</organism>
<accession>T0CNT9</accession>
<dbReference type="STRING" id="1356854.N007_17320"/>
<gene>
    <name evidence="11" type="ORF">K1I37_10930</name>
</gene>
<dbReference type="InterPro" id="IPR008844">
    <property type="entry name" value="Spore_GerAC-like"/>
</dbReference>
<dbReference type="InterPro" id="IPR057336">
    <property type="entry name" value="GerAC_N"/>
</dbReference>
<evidence type="ECO:0000256" key="7">
    <source>
        <dbReference type="ARBA" id="ARBA00023288"/>
    </source>
</evidence>
<dbReference type="Gene3D" id="3.30.300.210">
    <property type="entry name" value="Nutrient germinant receptor protein C, domain 3"/>
    <property type="match status" value="1"/>
</dbReference>
<evidence type="ECO:0000256" key="4">
    <source>
        <dbReference type="ARBA" id="ARBA00022729"/>
    </source>
</evidence>
<evidence type="ECO:0000256" key="5">
    <source>
        <dbReference type="ARBA" id="ARBA00023136"/>
    </source>
</evidence>